<evidence type="ECO:0000313" key="4">
    <source>
        <dbReference type="Proteomes" id="UP000643207"/>
    </source>
</evidence>
<evidence type="ECO:0000256" key="2">
    <source>
        <dbReference type="SAM" id="SignalP"/>
    </source>
</evidence>
<accession>A0A9X0XBR3</accession>
<dbReference type="AlphaFoldDB" id="A0A9X0XBR3"/>
<dbReference type="EMBL" id="JAERRA010000001">
    <property type="protein sequence ID" value="MBL0718461.1"/>
    <property type="molecule type" value="Genomic_DNA"/>
</dbReference>
<evidence type="ECO:0008006" key="5">
    <source>
        <dbReference type="Google" id="ProtNLM"/>
    </source>
</evidence>
<evidence type="ECO:0000256" key="1">
    <source>
        <dbReference type="SAM" id="MobiDB-lite"/>
    </source>
</evidence>
<evidence type="ECO:0000313" key="3">
    <source>
        <dbReference type="EMBL" id="MBL0718461.1"/>
    </source>
</evidence>
<comment type="caution">
    <text evidence="3">The sequence shown here is derived from an EMBL/GenBank/DDBJ whole genome shotgun (WGS) entry which is preliminary data.</text>
</comment>
<dbReference type="RefSeq" id="WP_201823129.1">
    <property type="nucleotide sequence ID" value="NZ_JAERRA010000001.1"/>
</dbReference>
<feature type="region of interest" description="Disordered" evidence="1">
    <location>
        <begin position="23"/>
        <end position="54"/>
    </location>
</feature>
<organism evidence="3 4">
    <name type="scientific">Aquariibacter lacus</name>
    <dbReference type="NCBI Taxonomy" id="2801332"/>
    <lineage>
        <taxon>Bacteria</taxon>
        <taxon>Pseudomonadati</taxon>
        <taxon>Pseudomonadota</taxon>
        <taxon>Betaproteobacteria</taxon>
        <taxon>Burkholderiales</taxon>
        <taxon>Sphaerotilaceae</taxon>
        <taxon>Aquariibacter</taxon>
    </lineage>
</organism>
<feature type="chain" id="PRO_5040773456" description="IPTL-CTERM sorting domain-containing protein" evidence="2">
    <location>
        <begin position="24"/>
        <end position="90"/>
    </location>
</feature>
<protein>
    <recommendedName>
        <fullName evidence="5">IPTL-CTERM sorting domain-containing protein</fullName>
    </recommendedName>
</protein>
<proteinExistence type="predicted"/>
<keyword evidence="2" id="KW-0732">Signal</keyword>
<reference evidence="3 4" key="1">
    <citation type="submission" date="2021-01" db="EMBL/GenBank/DDBJ databases">
        <title>Piscinibacter sp. Jin2 Genome sequencing and assembly.</title>
        <authorList>
            <person name="Kim I."/>
        </authorList>
    </citation>
    <scope>NUCLEOTIDE SEQUENCE [LARGE SCALE GENOMIC DNA]</scope>
    <source>
        <strain evidence="3 4">Jin2</strain>
    </source>
</reference>
<sequence length="90" mass="9288">MPRFVVPALVLSLLLAHALPGAAAESSSQSAVRAPRTESSSVHPALHTPGDSKALTASETPLDLNAGTLLVLSLAVMGLHLARRSGQSRR</sequence>
<keyword evidence="4" id="KW-1185">Reference proteome</keyword>
<dbReference type="Proteomes" id="UP000643207">
    <property type="component" value="Unassembled WGS sequence"/>
</dbReference>
<feature type="compositionally biased region" description="Polar residues" evidence="1">
    <location>
        <begin position="25"/>
        <end position="42"/>
    </location>
</feature>
<name>A0A9X0XBR3_9BURK</name>
<gene>
    <name evidence="3" type="ORF">JI742_01040</name>
</gene>
<feature type="signal peptide" evidence="2">
    <location>
        <begin position="1"/>
        <end position="23"/>
    </location>
</feature>